<dbReference type="EMBL" id="JAENGZ010003177">
    <property type="protein sequence ID" value="KAG6942031.1"/>
    <property type="molecule type" value="Genomic_DNA"/>
</dbReference>
<reference evidence="1" key="1">
    <citation type="submission" date="2021-01" db="EMBL/GenBank/DDBJ databases">
        <title>Phytophthora aleatoria, a newly-described species from Pinus radiata is distinct from Phytophthora cactorum isolates based on comparative genomics.</title>
        <authorList>
            <person name="Mcdougal R."/>
            <person name="Panda P."/>
            <person name="Williams N."/>
            <person name="Studholme D.J."/>
        </authorList>
    </citation>
    <scope>NUCLEOTIDE SEQUENCE</scope>
    <source>
        <strain evidence="1">NZFS 3830</strain>
    </source>
</reference>
<sequence>MAYGGQSTKAQYLHVWVAYRTTTAQLNLFHPGRPLDNSCLTLKACSGHKKPLQHIFWDYKCARDSWRLIIGLWMGCAIAEGKLDQFQHYCATRRAPPMPATVRLWLHVWFGEDAPIFKGTGIEYALSGAAGSVSQSVTSSRVQPPGSVETPALITRQAAGFSGILYITK</sequence>
<proteinExistence type="predicted"/>
<evidence type="ECO:0000313" key="1">
    <source>
        <dbReference type="EMBL" id="KAG6942031.1"/>
    </source>
</evidence>
<dbReference type="AlphaFoldDB" id="A0A8T1TKV6"/>
<evidence type="ECO:0000313" key="2">
    <source>
        <dbReference type="Proteomes" id="UP000688947"/>
    </source>
</evidence>
<accession>A0A8T1TKV6</accession>
<organism evidence="1 2">
    <name type="scientific">Phytophthora cactorum</name>
    <dbReference type="NCBI Taxonomy" id="29920"/>
    <lineage>
        <taxon>Eukaryota</taxon>
        <taxon>Sar</taxon>
        <taxon>Stramenopiles</taxon>
        <taxon>Oomycota</taxon>
        <taxon>Peronosporomycetes</taxon>
        <taxon>Peronosporales</taxon>
        <taxon>Peronosporaceae</taxon>
        <taxon>Phytophthora</taxon>
    </lineage>
</organism>
<gene>
    <name evidence="1" type="ORF">JG687_00019295</name>
</gene>
<protein>
    <submittedName>
        <fullName evidence="1">Uncharacterized protein</fullName>
    </submittedName>
</protein>
<dbReference type="Proteomes" id="UP000688947">
    <property type="component" value="Unassembled WGS sequence"/>
</dbReference>
<comment type="caution">
    <text evidence="1">The sequence shown here is derived from an EMBL/GenBank/DDBJ whole genome shotgun (WGS) entry which is preliminary data.</text>
</comment>
<name>A0A8T1TKV6_9STRA</name>